<dbReference type="PANTHER" id="PTHR30437">
    <property type="entry name" value="TRANSCRIPTION ELONGATION FACTOR GREA"/>
    <property type="match status" value="1"/>
</dbReference>
<evidence type="ECO:0000256" key="2">
    <source>
        <dbReference type="ARBA" id="ARBA00013729"/>
    </source>
</evidence>
<dbReference type="PIRSF" id="PIRSF006092">
    <property type="entry name" value="GreA_GreB"/>
    <property type="match status" value="1"/>
</dbReference>
<dbReference type="GO" id="GO:0070063">
    <property type="term" value="F:RNA polymerase binding"/>
    <property type="evidence" value="ECO:0007669"/>
    <property type="project" value="InterPro"/>
</dbReference>
<proteinExistence type="inferred from homology"/>
<organism evidence="12 13">
    <name type="scientific">Candidatus Falkowbacteria bacterium RIFOXYC2_FULL_36_12</name>
    <dbReference type="NCBI Taxonomy" id="1798002"/>
    <lineage>
        <taxon>Bacteria</taxon>
        <taxon>Candidatus Falkowiibacteriota</taxon>
    </lineage>
</organism>
<dbReference type="InterPro" id="IPR018151">
    <property type="entry name" value="TF_GreA/GreB_CS"/>
</dbReference>
<dbReference type="InterPro" id="IPR023459">
    <property type="entry name" value="Tscrpt_elong_fac_GreA/B_fam"/>
</dbReference>
<evidence type="ECO:0000313" key="12">
    <source>
        <dbReference type="EMBL" id="OGF31620.1"/>
    </source>
</evidence>
<sequence length="153" mass="17105">MQPKVITPDGLAKLKAELKELKEVKLPDIIDKIEKAKEMGDLSENAEYHDAKDQQGLMMARFSEIESLLKKTVVSEGSGSKDEIGLGSTFVVEDESGTRQQFTLVSFNEADPLENRISNESPLGDAFMGRRKNDNVEIEIPKGIVHYRIVELK</sequence>
<comment type="similarity">
    <text evidence="1 8 9">Belongs to the GreA/GreB family.</text>
</comment>
<keyword evidence="5 8" id="KW-0804">Transcription</keyword>
<dbReference type="InterPro" id="IPR022691">
    <property type="entry name" value="Tscrpt_elong_fac_GreA/B_N"/>
</dbReference>
<comment type="caution">
    <text evidence="12">The sequence shown here is derived from an EMBL/GenBank/DDBJ whole genome shotgun (WGS) entry which is preliminary data.</text>
</comment>
<dbReference type="NCBIfam" id="NF001263">
    <property type="entry name" value="PRK00226.1-4"/>
    <property type="match status" value="1"/>
</dbReference>
<dbReference type="Pfam" id="PF03449">
    <property type="entry name" value="GreA_GreB_N"/>
    <property type="match status" value="1"/>
</dbReference>
<evidence type="ECO:0000259" key="10">
    <source>
        <dbReference type="Pfam" id="PF01272"/>
    </source>
</evidence>
<dbReference type="Pfam" id="PF01272">
    <property type="entry name" value="GreA_GreB"/>
    <property type="match status" value="1"/>
</dbReference>
<evidence type="ECO:0000313" key="13">
    <source>
        <dbReference type="Proteomes" id="UP000179001"/>
    </source>
</evidence>
<evidence type="ECO:0000256" key="5">
    <source>
        <dbReference type="ARBA" id="ARBA00023163"/>
    </source>
</evidence>
<dbReference type="SUPFAM" id="SSF54534">
    <property type="entry name" value="FKBP-like"/>
    <property type="match status" value="1"/>
</dbReference>
<evidence type="ECO:0000256" key="8">
    <source>
        <dbReference type="HAMAP-Rule" id="MF_00105"/>
    </source>
</evidence>
<dbReference type="HAMAP" id="MF_00105">
    <property type="entry name" value="GreA_GreB"/>
    <property type="match status" value="1"/>
</dbReference>
<dbReference type="InterPro" id="IPR036805">
    <property type="entry name" value="Tscrpt_elong_fac_GreA/B_N_sf"/>
</dbReference>
<dbReference type="GO" id="GO:0003677">
    <property type="term" value="F:DNA binding"/>
    <property type="evidence" value="ECO:0007669"/>
    <property type="project" value="UniProtKB-UniRule"/>
</dbReference>
<dbReference type="GO" id="GO:0032784">
    <property type="term" value="P:regulation of DNA-templated transcription elongation"/>
    <property type="evidence" value="ECO:0007669"/>
    <property type="project" value="UniProtKB-UniRule"/>
</dbReference>
<dbReference type="PANTHER" id="PTHR30437:SF4">
    <property type="entry name" value="TRANSCRIPTION ELONGATION FACTOR GREA"/>
    <property type="match status" value="1"/>
</dbReference>
<name>A0A1F5SY50_9BACT</name>
<dbReference type="STRING" id="1798002.A2478_03990"/>
<dbReference type="Gene3D" id="3.10.50.30">
    <property type="entry name" value="Transcription elongation factor, GreA/GreB, C-terminal domain"/>
    <property type="match status" value="1"/>
</dbReference>
<feature type="domain" description="Transcription elongation factor GreA/GreB N-terminal" evidence="11">
    <location>
        <begin position="5"/>
        <end position="74"/>
    </location>
</feature>
<evidence type="ECO:0000256" key="9">
    <source>
        <dbReference type="RuleBase" id="RU000556"/>
    </source>
</evidence>
<dbReference type="AlphaFoldDB" id="A0A1F5SY50"/>
<protein>
    <recommendedName>
        <fullName evidence="2 8">Transcription elongation factor GreA</fullName>
    </recommendedName>
    <alternativeName>
        <fullName evidence="7 8">Transcript cleavage factor GreA</fullName>
    </alternativeName>
</protein>
<evidence type="ECO:0000256" key="1">
    <source>
        <dbReference type="ARBA" id="ARBA00008213"/>
    </source>
</evidence>
<accession>A0A1F5SY50</accession>
<dbReference type="PROSITE" id="PS00829">
    <property type="entry name" value="GREAB_1"/>
    <property type="match status" value="1"/>
</dbReference>
<evidence type="ECO:0000256" key="4">
    <source>
        <dbReference type="ARBA" id="ARBA00023125"/>
    </source>
</evidence>
<feature type="domain" description="Transcription elongation factor GreA/GreB C-terminal" evidence="10">
    <location>
        <begin position="80"/>
        <end position="152"/>
    </location>
</feature>
<evidence type="ECO:0000259" key="11">
    <source>
        <dbReference type="Pfam" id="PF03449"/>
    </source>
</evidence>
<dbReference type="Proteomes" id="UP000179001">
    <property type="component" value="Unassembled WGS sequence"/>
</dbReference>
<dbReference type="FunFam" id="1.10.287.180:FF:000001">
    <property type="entry name" value="Transcription elongation factor GreA"/>
    <property type="match status" value="1"/>
</dbReference>
<gene>
    <name evidence="8" type="primary">greA</name>
    <name evidence="12" type="ORF">A2478_03990</name>
</gene>
<keyword evidence="3 8" id="KW-0805">Transcription regulation</keyword>
<keyword evidence="4 8" id="KW-0238">DNA-binding</keyword>
<dbReference type="GO" id="GO:0006354">
    <property type="term" value="P:DNA-templated transcription elongation"/>
    <property type="evidence" value="ECO:0007669"/>
    <property type="project" value="TreeGrafter"/>
</dbReference>
<comment type="function">
    <text evidence="6 8 9">Necessary for efficient RNA polymerase transcription elongation past template-encoded arresting sites. The arresting sites in DNA have the property of trapping a certain fraction of elongating RNA polymerases that pass through, resulting in locked ternary complexes. Cleavage of the nascent transcript by cleavage factors such as GreA or GreB allows the resumption of elongation from the new 3'terminus. GreA releases sequences of 2 to 3 nucleotides.</text>
</comment>
<dbReference type="EMBL" id="MFGJ01000007">
    <property type="protein sequence ID" value="OGF31620.1"/>
    <property type="molecule type" value="Genomic_DNA"/>
</dbReference>
<dbReference type="InterPro" id="IPR001437">
    <property type="entry name" value="Tscrpt_elong_fac_GreA/B_C"/>
</dbReference>
<dbReference type="SUPFAM" id="SSF46557">
    <property type="entry name" value="GreA transcript cleavage protein, N-terminal domain"/>
    <property type="match status" value="1"/>
</dbReference>
<evidence type="ECO:0000256" key="3">
    <source>
        <dbReference type="ARBA" id="ARBA00023015"/>
    </source>
</evidence>
<dbReference type="InterPro" id="IPR036953">
    <property type="entry name" value="GreA/GreB_C_sf"/>
</dbReference>
<evidence type="ECO:0000256" key="6">
    <source>
        <dbReference type="ARBA" id="ARBA00024916"/>
    </source>
</evidence>
<dbReference type="InterPro" id="IPR028624">
    <property type="entry name" value="Tscrpt_elong_fac_GreA/B"/>
</dbReference>
<evidence type="ECO:0000256" key="7">
    <source>
        <dbReference type="ARBA" id="ARBA00030776"/>
    </source>
</evidence>
<reference evidence="12 13" key="1">
    <citation type="journal article" date="2016" name="Nat. Commun.">
        <title>Thousands of microbial genomes shed light on interconnected biogeochemical processes in an aquifer system.</title>
        <authorList>
            <person name="Anantharaman K."/>
            <person name="Brown C.T."/>
            <person name="Hug L.A."/>
            <person name="Sharon I."/>
            <person name="Castelle C.J."/>
            <person name="Probst A.J."/>
            <person name="Thomas B.C."/>
            <person name="Singh A."/>
            <person name="Wilkins M.J."/>
            <person name="Karaoz U."/>
            <person name="Brodie E.L."/>
            <person name="Williams K.H."/>
            <person name="Hubbard S.S."/>
            <person name="Banfield J.F."/>
        </authorList>
    </citation>
    <scope>NUCLEOTIDE SEQUENCE [LARGE SCALE GENOMIC DNA]</scope>
</reference>
<dbReference type="NCBIfam" id="TIGR01462">
    <property type="entry name" value="greA"/>
    <property type="match status" value="1"/>
</dbReference>
<dbReference type="InterPro" id="IPR006359">
    <property type="entry name" value="Tscrpt_elong_fac_GreA"/>
</dbReference>
<dbReference type="Gene3D" id="1.10.287.180">
    <property type="entry name" value="Transcription elongation factor, GreA/GreB, N-terminal domain"/>
    <property type="match status" value="1"/>
</dbReference>